<reference evidence="2" key="1">
    <citation type="journal article" date="2021" name="Open Biol.">
        <title>Shared evolutionary footprints suggest mitochondrial oxidative damage underlies multiple complex I losses in fungi.</title>
        <authorList>
            <person name="Schikora-Tamarit M.A."/>
            <person name="Marcet-Houben M."/>
            <person name="Nosek J."/>
            <person name="Gabaldon T."/>
        </authorList>
    </citation>
    <scope>NUCLEOTIDE SEQUENCE</scope>
    <source>
        <strain evidence="2">CBS2887</strain>
    </source>
</reference>
<organism evidence="2 3">
    <name type="scientific">Wickerhamomyces pijperi</name>
    <name type="common">Yeast</name>
    <name type="synonym">Pichia pijperi</name>
    <dbReference type="NCBI Taxonomy" id="599730"/>
    <lineage>
        <taxon>Eukaryota</taxon>
        <taxon>Fungi</taxon>
        <taxon>Dikarya</taxon>
        <taxon>Ascomycota</taxon>
        <taxon>Saccharomycotina</taxon>
        <taxon>Saccharomycetes</taxon>
        <taxon>Phaffomycetales</taxon>
        <taxon>Wickerhamomycetaceae</taxon>
        <taxon>Wickerhamomyces</taxon>
    </lineage>
</organism>
<dbReference type="EMBL" id="JAEUBG010000442">
    <property type="protein sequence ID" value="KAH3688298.1"/>
    <property type="molecule type" value="Genomic_DNA"/>
</dbReference>
<feature type="region of interest" description="Disordered" evidence="1">
    <location>
        <begin position="1"/>
        <end position="24"/>
    </location>
</feature>
<evidence type="ECO:0000313" key="2">
    <source>
        <dbReference type="EMBL" id="KAH3688298.1"/>
    </source>
</evidence>
<dbReference type="Proteomes" id="UP000774326">
    <property type="component" value="Unassembled WGS sequence"/>
</dbReference>
<protein>
    <submittedName>
        <fullName evidence="2">Uncharacterized protein</fullName>
    </submittedName>
</protein>
<keyword evidence="3" id="KW-1185">Reference proteome</keyword>
<evidence type="ECO:0000256" key="1">
    <source>
        <dbReference type="SAM" id="MobiDB-lite"/>
    </source>
</evidence>
<name>A0A9P8QC94_WICPI</name>
<accession>A0A9P8QC94</accession>
<sequence length="73" mass="8373">MVNSMQPMKKNKAHSCWGSNPESSDKLTFLEVRRVAITPHELFIMRVRNVDLDTLQGQRHVILIKGSRPDVSK</sequence>
<dbReference type="AlphaFoldDB" id="A0A9P8QC94"/>
<comment type="caution">
    <text evidence="2">The sequence shown here is derived from an EMBL/GenBank/DDBJ whole genome shotgun (WGS) entry which is preliminary data.</text>
</comment>
<proteinExistence type="predicted"/>
<evidence type="ECO:0000313" key="3">
    <source>
        <dbReference type="Proteomes" id="UP000774326"/>
    </source>
</evidence>
<gene>
    <name evidence="2" type="ORF">WICPIJ_000719</name>
</gene>
<reference evidence="2" key="2">
    <citation type="submission" date="2021-01" db="EMBL/GenBank/DDBJ databases">
        <authorList>
            <person name="Schikora-Tamarit M.A."/>
        </authorList>
    </citation>
    <scope>NUCLEOTIDE SEQUENCE</scope>
    <source>
        <strain evidence="2">CBS2887</strain>
    </source>
</reference>